<feature type="domain" description="Calcineurin-like phosphoesterase" evidence="1">
    <location>
        <begin position="36"/>
        <end position="216"/>
    </location>
</feature>
<dbReference type="SUPFAM" id="SSF56300">
    <property type="entry name" value="Metallo-dependent phosphatases"/>
    <property type="match status" value="1"/>
</dbReference>
<dbReference type="InterPro" id="IPR051918">
    <property type="entry name" value="STPP_CPPED1"/>
</dbReference>
<sequence length="275" mass="30821">MKKILFLSIIALFFLIGCTINLFSGKKESKETNTTTFAVIGDNEGINSEYTRLFGQIAKDPDVAFVLHVGDLVANGGKAEIDELVTFQQTFNLRVPFYAIPGNHDTYDDPDQTAFMEAFGTIPRSIDFKQIHLVLLDNAERKVGFSDTELDWLEKDLQSANGKKIILAYHRPFNYPLAATLGDDETKTSRASNEIFQTIISKYDITAIFNGHIHTYLEFPFIIHDNTNTNHSIPDYISGGGGQPPQDIFASIFSADYHWLKVTVNDDGLIVTPMR</sequence>
<dbReference type="InterPro" id="IPR004843">
    <property type="entry name" value="Calcineurin-like_PHP"/>
</dbReference>
<organism evidence="2 3">
    <name type="scientific">Candidatus Kerfeldbacteria bacterium CG08_land_8_20_14_0_20_42_7</name>
    <dbReference type="NCBI Taxonomy" id="2014245"/>
    <lineage>
        <taxon>Bacteria</taxon>
        <taxon>Candidatus Kerfeldiibacteriota</taxon>
    </lineage>
</organism>
<protein>
    <recommendedName>
        <fullName evidence="1">Calcineurin-like phosphoesterase domain-containing protein</fullName>
    </recommendedName>
</protein>
<dbReference type="InterPro" id="IPR029052">
    <property type="entry name" value="Metallo-depent_PP-like"/>
</dbReference>
<dbReference type="PANTHER" id="PTHR43143:SF1">
    <property type="entry name" value="SERINE_THREONINE-PROTEIN PHOSPHATASE CPPED1"/>
    <property type="match status" value="1"/>
</dbReference>
<dbReference type="Pfam" id="PF00149">
    <property type="entry name" value="Metallophos"/>
    <property type="match status" value="1"/>
</dbReference>
<evidence type="ECO:0000259" key="1">
    <source>
        <dbReference type="Pfam" id="PF00149"/>
    </source>
</evidence>
<name>A0A2H0YS24_9BACT</name>
<accession>A0A2H0YS24</accession>
<comment type="caution">
    <text evidence="2">The sequence shown here is derived from an EMBL/GenBank/DDBJ whole genome shotgun (WGS) entry which is preliminary data.</text>
</comment>
<evidence type="ECO:0000313" key="3">
    <source>
        <dbReference type="Proteomes" id="UP000228711"/>
    </source>
</evidence>
<dbReference type="Gene3D" id="3.60.21.10">
    <property type="match status" value="1"/>
</dbReference>
<gene>
    <name evidence="2" type="ORF">COT25_03895</name>
</gene>
<dbReference type="PROSITE" id="PS51257">
    <property type="entry name" value="PROKAR_LIPOPROTEIN"/>
    <property type="match status" value="1"/>
</dbReference>
<dbReference type="PANTHER" id="PTHR43143">
    <property type="entry name" value="METALLOPHOSPHOESTERASE, CALCINEURIN SUPERFAMILY"/>
    <property type="match status" value="1"/>
</dbReference>
<reference evidence="3" key="1">
    <citation type="submission" date="2017-09" db="EMBL/GenBank/DDBJ databases">
        <title>Depth-based differentiation of microbial function through sediment-hosted aquifers and enrichment of novel symbionts in the deep terrestrial subsurface.</title>
        <authorList>
            <person name="Probst A.J."/>
            <person name="Ladd B."/>
            <person name="Jarett J.K."/>
            <person name="Geller-Mcgrath D.E."/>
            <person name="Sieber C.M.K."/>
            <person name="Emerson J.B."/>
            <person name="Anantharaman K."/>
            <person name="Thomas B.C."/>
            <person name="Malmstrom R."/>
            <person name="Stieglmeier M."/>
            <person name="Klingl A."/>
            <person name="Woyke T."/>
            <person name="Ryan C.M."/>
            <person name="Banfield J.F."/>
        </authorList>
    </citation>
    <scope>NUCLEOTIDE SEQUENCE [LARGE SCALE GENOMIC DNA]</scope>
</reference>
<evidence type="ECO:0000313" key="2">
    <source>
        <dbReference type="EMBL" id="PIS41294.1"/>
    </source>
</evidence>
<proteinExistence type="predicted"/>
<dbReference type="Proteomes" id="UP000228711">
    <property type="component" value="Unassembled WGS sequence"/>
</dbReference>
<dbReference type="EMBL" id="PEXV01000128">
    <property type="protein sequence ID" value="PIS41294.1"/>
    <property type="molecule type" value="Genomic_DNA"/>
</dbReference>
<dbReference type="AlphaFoldDB" id="A0A2H0YS24"/>
<dbReference type="GO" id="GO:0016787">
    <property type="term" value="F:hydrolase activity"/>
    <property type="evidence" value="ECO:0007669"/>
    <property type="project" value="InterPro"/>
</dbReference>